<dbReference type="InterPro" id="IPR011009">
    <property type="entry name" value="Kinase-like_dom_sf"/>
</dbReference>
<protein>
    <submittedName>
        <fullName evidence="1">Uncharacterized protein</fullName>
    </submittedName>
</protein>
<dbReference type="AlphaFoldDB" id="A0A2Z6R7D8"/>
<reference evidence="1 2" key="1">
    <citation type="submission" date="2017-11" db="EMBL/GenBank/DDBJ databases">
        <title>The genome of Rhizophagus clarus HR1 reveals common genetic basis of auxotrophy among arbuscular mycorrhizal fungi.</title>
        <authorList>
            <person name="Kobayashi Y."/>
        </authorList>
    </citation>
    <scope>NUCLEOTIDE SEQUENCE [LARGE SCALE GENOMIC DNA]</scope>
    <source>
        <strain evidence="1 2">HR1</strain>
    </source>
</reference>
<dbReference type="EMBL" id="BEXD01002380">
    <property type="protein sequence ID" value="GBB98105.1"/>
    <property type="molecule type" value="Genomic_DNA"/>
</dbReference>
<dbReference type="SUPFAM" id="SSF56112">
    <property type="entry name" value="Protein kinase-like (PK-like)"/>
    <property type="match status" value="1"/>
</dbReference>
<organism evidence="1 2">
    <name type="scientific">Rhizophagus clarus</name>
    <dbReference type="NCBI Taxonomy" id="94130"/>
    <lineage>
        <taxon>Eukaryota</taxon>
        <taxon>Fungi</taxon>
        <taxon>Fungi incertae sedis</taxon>
        <taxon>Mucoromycota</taxon>
        <taxon>Glomeromycotina</taxon>
        <taxon>Glomeromycetes</taxon>
        <taxon>Glomerales</taxon>
        <taxon>Glomeraceae</taxon>
        <taxon>Rhizophagus</taxon>
    </lineage>
</organism>
<comment type="caution">
    <text evidence="1">The sequence shown here is derived from an EMBL/GenBank/DDBJ whole genome shotgun (WGS) entry which is preliminary data.</text>
</comment>
<proteinExistence type="predicted"/>
<accession>A0A2Z6R7D8</accession>
<gene>
    <name evidence="1" type="ORF">RclHR1_03140004</name>
</gene>
<keyword evidence="2" id="KW-1185">Reference proteome</keyword>
<evidence type="ECO:0000313" key="2">
    <source>
        <dbReference type="Proteomes" id="UP000247702"/>
    </source>
</evidence>
<name>A0A2Z6R7D8_9GLOM</name>
<evidence type="ECO:0000313" key="1">
    <source>
        <dbReference type="EMBL" id="GBB98105.1"/>
    </source>
</evidence>
<dbReference type="Proteomes" id="UP000247702">
    <property type="component" value="Unassembled WGS sequence"/>
</dbReference>
<sequence length="291" mass="34526">MDEVKLSDDTLEQIKDFDYRNLTEEQKSLIDKLILNEELKFRYRQYGLCYECNRLKSALLCNYCLQSNFQNWTSGNHDVDEFIQKAQLKTKCYKQVIEWIEHDGFMKWDYSYDRWKRVVESTLLARASGYIVRCFGITKDQKTNNFMMMMDLKDGSLRQHLNNNFISLDWERKLDYVIKKIYGVLPYVAPEVLRGKEYLLKRPKTNELCNSMVKLFDDIDYDQKDSTIYKQVVEANEINKKLPLTFQSTLLSTGTLSYTTHLQAVCTSRLLDFKNLPEQKNADNNETENLY</sequence>